<sequence>MIPAAFAAGTTAREGETGAAWLDDLPTIVQDLLDRWSCTPDGDWMHGEVGVIVPVRRTGEPLVMKVSFPHPGNVHEPDAYTAWNGRGAVHLHERADADYAMLLERAHPTTLRDSGADVAVVGGEMSRLLTIPAPRALPHPHHPASTHAAHNTPPLRDQPHNASPLRDQAPDATPVPDQAPDATPIRDQPHNASPLRDQAPDATPVPDRAPDATPIRDQPHNASPLRDQAPDATPVPDQIHNATPVLEAPGAPPLRDHARELPRLSDRADEWAEELARDAVEFAGALPDIVVARALAVIDELVREQPDVLVHGDLHHRNILSADREPWLAVDPKGLIGDPAYDAVTFLKARTLVLMHGDLLQGMERELAAYCEAAELDRQRVRRWIQLELVRTAYWVRRYGVGAVRRGDIARDPAVQMIDELAINWA</sequence>
<dbReference type="InterPro" id="IPR006748">
    <property type="entry name" value="NH2Glyco/OHUrea_AB-resist_kin"/>
</dbReference>
<dbReference type="SUPFAM" id="SSF56112">
    <property type="entry name" value="Protein kinase-like (PK-like)"/>
    <property type="match status" value="1"/>
</dbReference>
<dbReference type="RefSeq" id="WP_344155304.1">
    <property type="nucleotide sequence ID" value="NZ_BAAANF010000016.1"/>
</dbReference>
<accession>A0ABP4TVZ0</accession>
<reference evidence="3" key="1">
    <citation type="journal article" date="2019" name="Int. J. Syst. Evol. Microbiol.">
        <title>The Global Catalogue of Microorganisms (GCM) 10K type strain sequencing project: providing services to taxonomists for standard genome sequencing and annotation.</title>
        <authorList>
            <consortium name="The Broad Institute Genomics Platform"/>
            <consortium name="The Broad Institute Genome Sequencing Center for Infectious Disease"/>
            <person name="Wu L."/>
            <person name="Ma J."/>
        </authorList>
    </citation>
    <scope>NUCLEOTIDE SEQUENCE [LARGE SCALE GENOMIC DNA]</scope>
    <source>
        <strain evidence="3">JCM 14307</strain>
    </source>
</reference>
<name>A0ABP4TVZ0_9ACTN</name>
<evidence type="ECO:0000313" key="3">
    <source>
        <dbReference type="Proteomes" id="UP001500280"/>
    </source>
</evidence>
<dbReference type="Pfam" id="PF04655">
    <property type="entry name" value="APH_6_hur"/>
    <property type="match status" value="2"/>
</dbReference>
<evidence type="ECO:0008006" key="4">
    <source>
        <dbReference type="Google" id="ProtNLM"/>
    </source>
</evidence>
<dbReference type="EMBL" id="BAAANF010000016">
    <property type="protein sequence ID" value="GAA1694628.1"/>
    <property type="molecule type" value="Genomic_DNA"/>
</dbReference>
<gene>
    <name evidence="2" type="ORF">GCM10009745_45310</name>
</gene>
<keyword evidence="3" id="KW-1185">Reference proteome</keyword>
<dbReference type="Proteomes" id="UP001500280">
    <property type="component" value="Unassembled WGS sequence"/>
</dbReference>
<feature type="region of interest" description="Disordered" evidence="1">
    <location>
        <begin position="134"/>
        <end position="257"/>
    </location>
</feature>
<evidence type="ECO:0000256" key="1">
    <source>
        <dbReference type="SAM" id="MobiDB-lite"/>
    </source>
</evidence>
<dbReference type="InterPro" id="IPR011009">
    <property type="entry name" value="Kinase-like_dom_sf"/>
</dbReference>
<comment type="caution">
    <text evidence="2">The sequence shown here is derived from an EMBL/GenBank/DDBJ whole genome shotgun (WGS) entry which is preliminary data.</text>
</comment>
<protein>
    <recommendedName>
        <fullName evidence="4">Kinase</fullName>
    </recommendedName>
</protein>
<proteinExistence type="predicted"/>
<evidence type="ECO:0000313" key="2">
    <source>
        <dbReference type="EMBL" id="GAA1694628.1"/>
    </source>
</evidence>
<organism evidence="2 3">
    <name type="scientific">Kribbella yunnanensis</name>
    <dbReference type="NCBI Taxonomy" id="190194"/>
    <lineage>
        <taxon>Bacteria</taxon>
        <taxon>Bacillati</taxon>
        <taxon>Actinomycetota</taxon>
        <taxon>Actinomycetes</taxon>
        <taxon>Propionibacteriales</taxon>
        <taxon>Kribbellaceae</taxon>
        <taxon>Kribbella</taxon>
    </lineage>
</organism>
<dbReference type="Gene3D" id="3.90.1200.10">
    <property type="match status" value="1"/>
</dbReference>
<feature type="compositionally biased region" description="Low complexity" evidence="1">
    <location>
        <begin position="145"/>
        <end position="154"/>
    </location>
</feature>